<organism evidence="3 4">
    <name type="scientific">Amycolatopsis pigmentata</name>
    <dbReference type="NCBI Taxonomy" id="450801"/>
    <lineage>
        <taxon>Bacteria</taxon>
        <taxon>Bacillati</taxon>
        <taxon>Actinomycetota</taxon>
        <taxon>Actinomycetes</taxon>
        <taxon>Pseudonocardiales</taxon>
        <taxon>Pseudonocardiaceae</taxon>
        <taxon>Amycolatopsis</taxon>
    </lineage>
</organism>
<evidence type="ECO:0000256" key="1">
    <source>
        <dbReference type="SAM" id="Phobius"/>
    </source>
</evidence>
<dbReference type="RefSeq" id="WP_378266696.1">
    <property type="nucleotide sequence ID" value="NZ_JBHUKR010000009.1"/>
</dbReference>
<reference evidence="4" key="1">
    <citation type="journal article" date="2019" name="Int. J. Syst. Evol. Microbiol.">
        <title>The Global Catalogue of Microorganisms (GCM) 10K type strain sequencing project: providing services to taxonomists for standard genome sequencing and annotation.</title>
        <authorList>
            <consortium name="The Broad Institute Genomics Platform"/>
            <consortium name="The Broad Institute Genome Sequencing Center for Infectious Disease"/>
            <person name="Wu L."/>
            <person name="Ma J."/>
        </authorList>
    </citation>
    <scope>NUCLEOTIDE SEQUENCE [LARGE SCALE GENOMIC DNA]</scope>
    <source>
        <strain evidence="4">CGMCC 4.7645</strain>
    </source>
</reference>
<keyword evidence="1" id="KW-1133">Transmembrane helix</keyword>
<evidence type="ECO:0000256" key="2">
    <source>
        <dbReference type="SAM" id="SignalP"/>
    </source>
</evidence>
<feature type="transmembrane region" description="Helical" evidence="1">
    <location>
        <begin position="247"/>
        <end position="267"/>
    </location>
</feature>
<accession>A0ABW5FUG5</accession>
<comment type="caution">
    <text evidence="3">The sequence shown here is derived from an EMBL/GenBank/DDBJ whole genome shotgun (WGS) entry which is preliminary data.</text>
</comment>
<gene>
    <name evidence="3" type="ORF">ACFSXZ_20395</name>
</gene>
<evidence type="ECO:0008006" key="5">
    <source>
        <dbReference type="Google" id="ProtNLM"/>
    </source>
</evidence>
<feature type="transmembrane region" description="Helical" evidence="1">
    <location>
        <begin position="128"/>
        <end position="149"/>
    </location>
</feature>
<feature type="transmembrane region" description="Helical" evidence="1">
    <location>
        <begin position="74"/>
        <end position="96"/>
    </location>
</feature>
<keyword evidence="1" id="KW-0812">Transmembrane</keyword>
<feature type="signal peptide" evidence="2">
    <location>
        <begin position="1"/>
        <end position="23"/>
    </location>
</feature>
<dbReference type="PANTHER" id="PTHR40761">
    <property type="entry name" value="CONSERVED INTEGRAL MEMBRANE ALANINE VALINE AND LEUCINE RICH PROTEIN-RELATED"/>
    <property type="match status" value="1"/>
</dbReference>
<feature type="chain" id="PRO_5047384117" description="Magnesium transporter NIPA" evidence="2">
    <location>
        <begin position="24"/>
        <end position="283"/>
    </location>
</feature>
<keyword evidence="4" id="KW-1185">Reference proteome</keyword>
<feature type="transmembrane region" description="Helical" evidence="1">
    <location>
        <begin position="193"/>
        <end position="210"/>
    </location>
</feature>
<feature type="transmembrane region" description="Helical" evidence="1">
    <location>
        <begin position="222"/>
        <end position="241"/>
    </location>
</feature>
<keyword evidence="1" id="KW-0472">Membrane</keyword>
<feature type="transmembrane region" description="Helical" evidence="1">
    <location>
        <begin position="103"/>
        <end position="122"/>
    </location>
</feature>
<protein>
    <recommendedName>
        <fullName evidence="5">Magnesium transporter NIPA</fullName>
    </recommendedName>
</protein>
<evidence type="ECO:0000313" key="3">
    <source>
        <dbReference type="EMBL" id="MFD2418689.1"/>
    </source>
</evidence>
<keyword evidence="2" id="KW-0732">Signal</keyword>
<dbReference type="PANTHER" id="PTHR40761:SF1">
    <property type="entry name" value="CONSERVED INTEGRAL MEMBRANE ALANINE VALINE AND LEUCINE RICH PROTEIN-RELATED"/>
    <property type="match status" value="1"/>
</dbReference>
<sequence>MWWGLLCALVAACAYGVASVLQAVAAQSVEGGDRGVDPRLLVRVLGQWRYVLGLGLDALGFVAQLAALRVLPLFVVQAALAASLAVTAVAALTIGARLGRREWTAVAAVCAGLALLGLSAHGEGSRPAGMAFHSGLAVATAVLAGLGMLAGRAPRRLRSPALGLVAGLAFGVVALAGRVLWTHSLTDLLSDPATYTVAAAGVLAMLLYASALQRGNVTTATALMVVGETVVPSAIGVAMLGDTTRSGFTPLASFGFVLAVAAAVALARFGEVAPVPQESRHSS</sequence>
<proteinExistence type="predicted"/>
<name>A0ABW5FUG5_9PSEU</name>
<evidence type="ECO:0000313" key="4">
    <source>
        <dbReference type="Proteomes" id="UP001597417"/>
    </source>
</evidence>
<dbReference type="Proteomes" id="UP001597417">
    <property type="component" value="Unassembled WGS sequence"/>
</dbReference>
<feature type="transmembrane region" description="Helical" evidence="1">
    <location>
        <begin position="161"/>
        <end position="181"/>
    </location>
</feature>
<dbReference type="EMBL" id="JBHUKR010000009">
    <property type="protein sequence ID" value="MFD2418689.1"/>
    <property type="molecule type" value="Genomic_DNA"/>
</dbReference>